<dbReference type="RefSeq" id="WP_008857698.1">
    <property type="nucleotide sequence ID" value="NZ_AZEB01000015.1"/>
</dbReference>
<feature type="signal peptide" evidence="1">
    <location>
        <begin position="1"/>
        <end position="27"/>
    </location>
</feature>
<sequence length="230" mass="25685">MKRSLINLLITTLLVLFGISISQPTMAAAKAKPAKITSTKTLAREPYRAVSGYLYSSAKLTKKVHNADNYPLTTFYTSKSANITRSNGNKAVYYYIKNGNGKVKGWIWRGNLVRLINVNKQRQQINQIIGLIDTLSINNRNQVISILESMTRTNTLSDLLDQLSSLQGTITNSPDIAKLNEILQMIKADGQELNYLFSQGVNRLYPKVVAIHNLNNKVFALAQGLLDRLN</sequence>
<protein>
    <recommendedName>
        <fullName evidence="4">D-alanyl-D-alanine carboxypeptidase</fullName>
    </recommendedName>
</protein>
<comment type="caution">
    <text evidence="2">The sequence shown here is derived from an EMBL/GenBank/DDBJ whole genome shotgun (WGS) entry which is preliminary data.</text>
</comment>
<evidence type="ECO:0008006" key="4">
    <source>
        <dbReference type="Google" id="ProtNLM"/>
    </source>
</evidence>
<name>A0A0R1NLT2_9LACO</name>
<evidence type="ECO:0000313" key="3">
    <source>
        <dbReference type="Proteomes" id="UP000051439"/>
    </source>
</evidence>
<accession>A0A0R1NLT2</accession>
<evidence type="ECO:0000313" key="2">
    <source>
        <dbReference type="EMBL" id="KRL21422.1"/>
    </source>
</evidence>
<feature type="chain" id="PRO_5039493684" description="D-alanyl-D-alanine carboxypeptidase" evidence="1">
    <location>
        <begin position="28"/>
        <end position="230"/>
    </location>
</feature>
<organism evidence="2 3">
    <name type="scientific">Lentilactobacillus kisonensis DSM 19906 = JCM 15041</name>
    <dbReference type="NCBI Taxonomy" id="1423766"/>
    <lineage>
        <taxon>Bacteria</taxon>
        <taxon>Bacillati</taxon>
        <taxon>Bacillota</taxon>
        <taxon>Bacilli</taxon>
        <taxon>Lactobacillales</taxon>
        <taxon>Lactobacillaceae</taxon>
        <taxon>Lentilactobacillus</taxon>
    </lineage>
</organism>
<proteinExistence type="predicted"/>
<keyword evidence="1" id="KW-0732">Signal</keyword>
<dbReference type="EMBL" id="AZEB01000015">
    <property type="protein sequence ID" value="KRL21422.1"/>
    <property type="molecule type" value="Genomic_DNA"/>
</dbReference>
<reference evidence="2 3" key="1">
    <citation type="journal article" date="2015" name="Genome Announc.">
        <title>Expanding the biotechnology potential of lactobacilli through comparative genomics of 213 strains and associated genera.</title>
        <authorList>
            <person name="Sun Z."/>
            <person name="Harris H.M."/>
            <person name="McCann A."/>
            <person name="Guo C."/>
            <person name="Argimon S."/>
            <person name="Zhang W."/>
            <person name="Yang X."/>
            <person name="Jeffery I.B."/>
            <person name="Cooney J.C."/>
            <person name="Kagawa T.F."/>
            <person name="Liu W."/>
            <person name="Song Y."/>
            <person name="Salvetti E."/>
            <person name="Wrobel A."/>
            <person name="Rasinkangas P."/>
            <person name="Parkhill J."/>
            <person name="Rea M.C."/>
            <person name="O'Sullivan O."/>
            <person name="Ritari J."/>
            <person name="Douillard F.P."/>
            <person name="Paul Ross R."/>
            <person name="Yang R."/>
            <person name="Briner A.E."/>
            <person name="Felis G.E."/>
            <person name="de Vos W.M."/>
            <person name="Barrangou R."/>
            <person name="Klaenhammer T.R."/>
            <person name="Caufield P.W."/>
            <person name="Cui Y."/>
            <person name="Zhang H."/>
            <person name="O'Toole P.W."/>
        </authorList>
    </citation>
    <scope>NUCLEOTIDE SEQUENCE [LARGE SCALE GENOMIC DNA]</scope>
    <source>
        <strain evidence="2 3">DSM 19906</strain>
    </source>
</reference>
<dbReference type="AlphaFoldDB" id="A0A0R1NLT2"/>
<dbReference type="PATRIC" id="fig|1423766.4.peg.774"/>
<gene>
    <name evidence="2" type="ORF">FC98_GL000756</name>
</gene>
<evidence type="ECO:0000256" key="1">
    <source>
        <dbReference type="SAM" id="SignalP"/>
    </source>
</evidence>
<dbReference type="Proteomes" id="UP000051439">
    <property type="component" value="Unassembled WGS sequence"/>
</dbReference>
<keyword evidence="3" id="KW-1185">Reference proteome</keyword>